<reference evidence="2 3" key="1">
    <citation type="journal article" date="2019" name="Philos. Trans. R. Soc. Lond., B, Biol. Sci.">
        <title>Ant behaviour and brain gene expression of defending hosts depend on the ecological success of the intruding social parasite.</title>
        <authorList>
            <person name="Kaur R."/>
            <person name="Stoldt M."/>
            <person name="Jongepier E."/>
            <person name="Feldmeyer B."/>
            <person name="Menzel F."/>
            <person name="Bornberg-Bauer E."/>
            <person name="Foitzik S."/>
        </authorList>
    </citation>
    <scope>NUCLEOTIDE SEQUENCE [LARGE SCALE GENOMIC DNA]</scope>
    <source>
        <tissue evidence="2">Whole body</tissue>
    </source>
</reference>
<evidence type="ECO:0000313" key="3">
    <source>
        <dbReference type="Proteomes" id="UP000310200"/>
    </source>
</evidence>
<evidence type="ECO:0000313" key="2">
    <source>
        <dbReference type="EMBL" id="TGZ57623.1"/>
    </source>
</evidence>
<comment type="caution">
    <text evidence="2">The sequence shown here is derived from an EMBL/GenBank/DDBJ whole genome shotgun (WGS) entry which is preliminary data.</text>
</comment>
<protein>
    <submittedName>
        <fullName evidence="2">Uncharacterized protein</fullName>
    </submittedName>
</protein>
<dbReference type="AlphaFoldDB" id="A0A4S2L4H1"/>
<name>A0A4S2L4H1_9HYME</name>
<feature type="region of interest" description="Disordered" evidence="1">
    <location>
        <begin position="1"/>
        <end position="112"/>
    </location>
</feature>
<dbReference type="EMBL" id="QBLH01000137">
    <property type="protein sequence ID" value="TGZ57623.1"/>
    <property type="molecule type" value="Genomic_DNA"/>
</dbReference>
<organism evidence="2 3">
    <name type="scientific">Temnothorax longispinosus</name>
    <dbReference type="NCBI Taxonomy" id="300112"/>
    <lineage>
        <taxon>Eukaryota</taxon>
        <taxon>Metazoa</taxon>
        <taxon>Ecdysozoa</taxon>
        <taxon>Arthropoda</taxon>
        <taxon>Hexapoda</taxon>
        <taxon>Insecta</taxon>
        <taxon>Pterygota</taxon>
        <taxon>Neoptera</taxon>
        <taxon>Endopterygota</taxon>
        <taxon>Hymenoptera</taxon>
        <taxon>Apocrita</taxon>
        <taxon>Aculeata</taxon>
        <taxon>Formicoidea</taxon>
        <taxon>Formicidae</taxon>
        <taxon>Myrmicinae</taxon>
        <taxon>Temnothorax</taxon>
    </lineage>
</organism>
<gene>
    <name evidence="2" type="ORF">DBV15_03988</name>
</gene>
<keyword evidence="3" id="KW-1185">Reference proteome</keyword>
<sequence length="219" mass="23913">MASVPRRENNRSADGRRDLVDGNSRPRAGTERAKGGPWKPVSTRADARRTCAFRARARIARKEGEGSRIRADFGARAAGTARGRVRPRRKRSAQRGGGSRGSSPRADRQQRAAWHADRMLLTGRMLLTVSTVGLPNGGGSGGGNDGRNVQANSVGYPCTRWFGDVASPPRGFVSLTKRDTDDARINSGRKAFSLFRFLLPQWIFPPRGYLDSRGFCCAV</sequence>
<proteinExistence type="predicted"/>
<evidence type="ECO:0000256" key="1">
    <source>
        <dbReference type="SAM" id="MobiDB-lite"/>
    </source>
</evidence>
<dbReference type="Proteomes" id="UP000310200">
    <property type="component" value="Unassembled WGS sequence"/>
</dbReference>
<feature type="compositionally biased region" description="Basic and acidic residues" evidence="1">
    <location>
        <begin position="60"/>
        <end position="73"/>
    </location>
</feature>
<accession>A0A4S2L4H1</accession>
<feature type="compositionally biased region" description="Basic and acidic residues" evidence="1">
    <location>
        <begin position="1"/>
        <end position="20"/>
    </location>
</feature>
<feature type="compositionally biased region" description="Basic residues" evidence="1">
    <location>
        <begin position="83"/>
        <end position="93"/>
    </location>
</feature>